<accession>A0A7Y2PZ26</accession>
<evidence type="ECO:0000313" key="1">
    <source>
        <dbReference type="EMBL" id="NNH04001.1"/>
    </source>
</evidence>
<reference evidence="1 2" key="1">
    <citation type="submission" date="2020-05" db="EMBL/GenBank/DDBJ databases">
        <title>MicrobeNet Type strains.</title>
        <authorList>
            <person name="Nicholson A.C."/>
        </authorList>
    </citation>
    <scope>NUCLEOTIDE SEQUENCE [LARGE SCALE GENOMIC DNA]</scope>
    <source>
        <strain evidence="1 2">JCM 14282</strain>
    </source>
</reference>
<dbReference type="Proteomes" id="UP000543598">
    <property type="component" value="Unassembled WGS sequence"/>
</dbReference>
<name>A0A7Y2PZ26_9MICO</name>
<dbReference type="RefSeq" id="WP_167036716.1">
    <property type="nucleotide sequence ID" value="NZ_BAAANA010000001.1"/>
</dbReference>
<organism evidence="1 2">
    <name type="scientific">Microbacterium ulmi</name>
    <dbReference type="NCBI Taxonomy" id="179095"/>
    <lineage>
        <taxon>Bacteria</taxon>
        <taxon>Bacillati</taxon>
        <taxon>Actinomycetota</taxon>
        <taxon>Actinomycetes</taxon>
        <taxon>Micrococcales</taxon>
        <taxon>Microbacteriaceae</taxon>
        <taxon>Microbacterium</taxon>
    </lineage>
</organism>
<keyword evidence="2" id="KW-1185">Reference proteome</keyword>
<evidence type="ECO:0000313" key="2">
    <source>
        <dbReference type="Proteomes" id="UP000543598"/>
    </source>
</evidence>
<sequence>MKWTADVTDGDWIRERLDVPWRATMHDVVPHGFAAYARIFHPARRDRPVGDEWPGLPYAKHRREWDAFQARDPEIVDERVSWATTAVAMGTTMHTGAQWHRLVAPGRIVENEDGPRDAAGWRYGDPEQGDLAPDLVAVVAGHLAAHTTTPDDGRVALWEGFGALVGFFGESPSRVFFQIGAPESGELAHHNTMLGRSFRDRLNNVFRKPQWQDGILSREISEGPRLQLPGRDYLLFRGGVSELADPGWVLRMPWRDRIAEEHGFPPAAHSPSLVWPADRSWVLVTEVDYDSTIVGGRPELIRALCSDPRLEALPVREGTALTWDADDVNR</sequence>
<protein>
    <submittedName>
        <fullName evidence="1">Uncharacterized protein</fullName>
    </submittedName>
</protein>
<proteinExistence type="predicted"/>
<dbReference type="AlphaFoldDB" id="A0A7Y2PZ26"/>
<dbReference type="EMBL" id="JABEMB010000011">
    <property type="protein sequence ID" value="NNH04001.1"/>
    <property type="molecule type" value="Genomic_DNA"/>
</dbReference>
<comment type="caution">
    <text evidence="1">The sequence shown here is derived from an EMBL/GenBank/DDBJ whole genome shotgun (WGS) entry which is preliminary data.</text>
</comment>
<gene>
    <name evidence="1" type="ORF">HLA99_09095</name>
</gene>